<dbReference type="EMBL" id="CP036298">
    <property type="protein sequence ID" value="QDV27430.1"/>
    <property type="molecule type" value="Genomic_DNA"/>
</dbReference>
<gene>
    <name evidence="1" type="ORF">Q31a_58190</name>
</gene>
<proteinExistence type="predicted"/>
<dbReference type="Proteomes" id="UP000318017">
    <property type="component" value="Chromosome"/>
</dbReference>
<accession>A0A518GFT5</accession>
<keyword evidence="2" id="KW-1185">Reference proteome</keyword>
<organism evidence="1 2">
    <name type="scientific">Aureliella helgolandensis</name>
    <dbReference type="NCBI Taxonomy" id="2527968"/>
    <lineage>
        <taxon>Bacteria</taxon>
        <taxon>Pseudomonadati</taxon>
        <taxon>Planctomycetota</taxon>
        <taxon>Planctomycetia</taxon>
        <taxon>Pirellulales</taxon>
        <taxon>Pirellulaceae</taxon>
        <taxon>Aureliella</taxon>
    </lineage>
</organism>
<evidence type="ECO:0000313" key="2">
    <source>
        <dbReference type="Proteomes" id="UP000318017"/>
    </source>
</evidence>
<name>A0A518GFT5_9BACT</name>
<dbReference type="AlphaFoldDB" id="A0A518GFT5"/>
<evidence type="ECO:0000313" key="1">
    <source>
        <dbReference type="EMBL" id="QDV27430.1"/>
    </source>
</evidence>
<dbReference type="KEGG" id="ahel:Q31a_58190"/>
<sequence length="53" mass="5960">MHQNGAVYFELLVSPGLALHSIVKLRTHYGEGARTGFRCSEWLGLLQRWGCCP</sequence>
<reference evidence="1 2" key="1">
    <citation type="submission" date="2019-02" db="EMBL/GenBank/DDBJ databases">
        <title>Deep-cultivation of Planctomycetes and their phenomic and genomic characterization uncovers novel biology.</title>
        <authorList>
            <person name="Wiegand S."/>
            <person name="Jogler M."/>
            <person name="Boedeker C."/>
            <person name="Pinto D."/>
            <person name="Vollmers J."/>
            <person name="Rivas-Marin E."/>
            <person name="Kohn T."/>
            <person name="Peeters S.H."/>
            <person name="Heuer A."/>
            <person name="Rast P."/>
            <person name="Oberbeckmann S."/>
            <person name="Bunk B."/>
            <person name="Jeske O."/>
            <person name="Meyerdierks A."/>
            <person name="Storesund J.E."/>
            <person name="Kallscheuer N."/>
            <person name="Luecker S."/>
            <person name="Lage O.M."/>
            <person name="Pohl T."/>
            <person name="Merkel B.J."/>
            <person name="Hornburger P."/>
            <person name="Mueller R.-W."/>
            <person name="Bruemmer F."/>
            <person name="Labrenz M."/>
            <person name="Spormann A.M."/>
            <person name="Op den Camp H."/>
            <person name="Overmann J."/>
            <person name="Amann R."/>
            <person name="Jetten M.S.M."/>
            <person name="Mascher T."/>
            <person name="Medema M.H."/>
            <person name="Devos D.P."/>
            <person name="Kaster A.-K."/>
            <person name="Ovreas L."/>
            <person name="Rohde M."/>
            <person name="Galperin M.Y."/>
            <person name="Jogler C."/>
        </authorList>
    </citation>
    <scope>NUCLEOTIDE SEQUENCE [LARGE SCALE GENOMIC DNA]</scope>
    <source>
        <strain evidence="1 2">Q31a</strain>
    </source>
</reference>
<protein>
    <submittedName>
        <fullName evidence="1">Uncharacterized protein</fullName>
    </submittedName>
</protein>